<dbReference type="STRING" id="1561.NPD11_526"/>
<keyword evidence="4" id="KW-0762">Sugar transport</keyword>
<dbReference type="GO" id="GO:0009401">
    <property type="term" value="P:phosphoenolpyruvate-dependent sugar phosphotransferase system"/>
    <property type="evidence" value="ECO:0007669"/>
    <property type="project" value="UniProtKB-KW"/>
</dbReference>
<dbReference type="GO" id="GO:0008982">
    <property type="term" value="F:protein-N(PI)-phosphohistidine-sugar phosphotransferase activity"/>
    <property type="evidence" value="ECO:0007669"/>
    <property type="project" value="InterPro"/>
</dbReference>
<keyword evidence="10" id="KW-1185">Reference proteome</keyword>
<dbReference type="CDD" id="cd00001">
    <property type="entry name" value="PTS_IIB_man"/>
    <property type="match status" value="1"/>
</dbReference>
<evidence type="ECO:0000256" key="6">
    <source>
        <dbReference type="ARBA" id="ARBA00022683"/>
    </source>
</evidence>
<dbReference type="RefSeq" id="WP_039315533.1">
    <property type="nucleotide sequence ID" value="NZ_CP006905.1"/>
</dbReference>
<proteinExistence type="predicted"/>
<reference evidence="9 10" key="1">
    <citation type="journal article" date="2015" name="Infect. Genet. Evol.">
        <title>Genomic sequences of six botulinum neurotoxin-producing strains representing three clostridial species illustrate the mobility and diversity of botulinum neurotoxin genes.</title>
        <authorList>
            <person name="Smith T.J."/>
            <person name="Hill K.K."/>
            <person name="Xie G."/>
            <person name="Foley B.T."/>
            <person name="Williamson C.H."/>
            <person name="Foster J.T."/>
            <person name="Johnson S.L."/>
            <person name="Chertkov O."/>
            <person name="Teshima H."/>
            <person name="Gibbons H.S."/>
            <person name="Johnsky L.A."/>
            <person name="Karavis M.A."/>
            <person name="Smith L.A."/>
        </authorList>
    </citation>
    <scope>NUCLEOTIDE SEQUENCE [LARGE SCALE GENOMIC DNA]</scope>
    <source>
        <strain evidence="9">Sullivan</strain>
    </source>
</reference>
<protein>
    <submittedName>
        <fullName evidence="9">PTS system sorbose subIIB component family protein</fullName>
    </submittedName>
</protein>
<evidence type="ECO:0000256" key="5">
    <source>
        <dbReference type="ARBA" id="ARBA00022679"/>
    </source>
</evidence>
<dbReference type="AlphaFoldDB" id="A0A0A7FYE6"/>
<evidence type="ECO:0000256" key="1">
    <source>
        <dbReference type="ARBA" id="ARBA00004496"/>
    </source>
</evidence>
<dbReference type="OrthoDB" id="9788818at2"/>
<evidence type="ECO:0000259" key="8">
    <source>
        <dbReference type="PROSITE" id="PS51101"/>
    </source>
</evidence>
<dbReference type="Proteomes" id="UP000030635">
    <property type="component" value="Chromosome"/>
</dbReference>
<gene>
    <name evidence="9" type="ORF">U729_2506</name>
</gene>
<dbReference type="Gene3D" id="3.40.35.10">
    <property type="entry name" value="Phosphotransferase system, sorbose subfamily IIB component"/>
    <property type="match status" value="1"/>
</dbReference>
<evidence type="ECO:0000256" key="2">
    <source>
        <dbReference type="ARBA" id="ARBA00022448"/>
    </source>
</evidence>
<keyword evidence="2" id="KW-0813">Transport</keyword>
<feature type="domain" description="PTS EIIB type-4" evidence="8">
    <location>
        <begin position="1"/>
        <end position="163"/>
    </location>
</feature>
<keyword evidence="7" id="KW-0418">Kinase</keyword>
<evidence type="ECO:0000256" key="4">
    <source>
        <dbReference type="ARBA" id="ARBA00022597"/>
    </source>
</evidence>
<dbReference type="HOGENOM" id="CLU_116175_3_0_9"/>
<evidence type="ECO:0000256" key="7">
    <source>
        <dbReference type="ARBA" id="ARBA00022777"/>
    </source>
</evidence>
<dbReference type="GO" id="GO:0005737">
    <property type="term" value="C:cytoplasm"/>
    <property type="evidence" value="ECO:0007669"/>
    <property type="project" value="UniProtKB-SubCell"/>
</dbReference>
<dbReference type="SUPFAM" id="SSF52728">
    <property type="entry name" value="PTS IIb component"/>
    <property type="match status" value="1"/>
</dbReference>
<evidence type="ECO:0000256" key="3">
    <source>
        <dbReference type="ARBA" id="ARBA00022490"/>
    </source>
</evidence>
<dbReference type="InterPro" id="IPR036667">
    <property type="entry name" value="PTS_IIB_sorbose-sp_sf"/>
</dbReference>
<organism evidence="9 10">
    <name type="scientific">Clostridium baratii str. Sullivan</name>
    <dbReference type="NCBI Taxonomy" id="1415775"/>
    <lineage>
        <taxon>Bacteria</taxon>
        <taxon>Bacillati</taxon>
        <taxon>Bacillota</taxon>
        <taxon>Clostridia</taxon>
        <taxon>Eubacteriales</taxon>
        <taxon>Clostridiaceae</taxon>
        <taxon>Clostridium</taxon>
    </lineage>
</organism>
<accession>A0A0A7FYE6</accession>
<sequence length="163" mass="18162">MKGIIHIRIDDRLIHGQVAARWSTGLGASRIMVANDEVAADEMQKGILRMVAPPGIATSIISKEKAATNILAEKYANQKVLLVLKSPKDALDLMDRGLEIKEINVGNMAKRDNTVQIKKSLSITKEEFEDFKELMNRGVRLTARMVPDESEVLLENFLSKVSF</sequence>
<dbReference type="Pfam" id="PF03830">
    <property type="entry name" value="PTSIIB_sorb"/>
    <property type="match status" value="1"/>
</dbReference>
<dbReference type="PROSITE" id="PS51101">
    <property type="entry name" value="PTS_EIIB_TYPE_4"/>
    <property type="match status" value="1"/>
</dbReference>
<keyword evidence="3" id="KW-0963">Cytoplasm</keyword>
<name>A0A0A7FYE6_9CLOT</name>
<dbReference type="EMBL" id="CP006905">
    <property type="protein sequence ID" value="AIY84623.1"/>
    <property type="molecule type" value="Genomic_DNA"/>
</dbReference>
<dbReference type="KEGG" id="cbv:U729_2506"/>
<dbReference type="GO" id="GO:0016301">
    <property type="term" value="F:kinase activity"/>
    <property type="evidence" value="ECO:0007669"/>
    <property type="project" value="UniProtKB-KW"/>
</dbReference>
<dbReference type="InterPro" id="IPR004720">
    <property type="entry name" value="PTS_IIB_sorbose-sp"/>
</dbReference>
<dbReference type="eggNOG" id="COG3444">
    <property type="taxonomic scope" value="Bacteria"/>
</dbReference>
<keyword evidence="6" id="KW-0598">Phosphotransferase system</keyword>
<evidence type="ECO:0000313" key="9">
    <source>
        <dbReference type="EMBL" id="AIY84623.1"/>
    </source>
</evidence>
<comment type="subcellular location">
    <subcellularLocation>
        <location evidence="1">Cytoplasm</location>
    </subcellularLocation>
</comment>
<evidence type="ECO:0000313" key="10">
    <source>
        <dbReference type="Proteomes" id="UP000030635"/>
    </source>
</evidence>
<keyword evidence="5" id="KW-0808">Transferase</keyword>